<proteinExistence type="predicted"/>
<protein>
    <submittedName>
        <fullName evidence="2">Uncharacterized protein</fullName>
    </submittedName>
</protein>
<accession>A0A4R2C810</accession>
<sequence length="100" mass="11215">MTHDLVERLREMGSVKTSALYFQRKTLNGAADLIEKLERENAALRAEKDEIRKAAIEEAANLAENATIFVQHDWAAGPVSMPIDHRKNIAAAIRNMGDRE</sequence>
<feature type="coiled-coil region" evidence="1">
    <location>
        <begin position="27"/>
        <end position="57"/>
    </location>
</feature>
<evidence type="ECO:0000313" key="2">
    <source>
        <dbReference type="EMBL" id="TCN34959.1"/>
    </source>
</evidence>
<keyword evidence="1" id="KW-0175">Coiled coil</keyword>
<dbReference type="Proteomes" id="UP000295351">
    <property type="component" value="Unassembled WGS sequence"/>
</dbReference>
<dbReference type="AlphaFoldDB" id="A0A4R2C810"/>
<keyword evidence="3" id="KW-1185">Reference proteome</keyword>
<name>A0A4R2C810_SHIGR</name>
<organism evidence="2 3">
    <name type="scientific">Shinella granuli</name>
    <dbReference type="NCBI Taxonomy" id="323621"/>
    <lineage>
        <taxon>Bacteria</taxon>
        <taxon>Pseudomonadati</taxon>
        <taxon>Pseudomonadota</taxon>
        <taxon>Alphaproteobacteria</taxon>
        <taxon>Hyphomicrobiales</taxon>
        <taxon>Rhizobiaceae</taxon>
        <taxon>Shinella</taxon>
    </lineage>
</organism>
<dbReference type="EMBL" id="SLVX01000031">
    <property type="protein sequence ID" value="TCN34959.1"/>
    <property type="molecule type" value="Genomic_DNA"/>
</dbReference>
<gene>
    <name evidence="2" type="ORF">EV665_13140</name>
</gene>
<comment type="caution">
    <text evidence="2">The sequence shown here is derived from an EMBL/GenBank/DDBJ whole genome shotgun (WGS) entry which is preliminary data.</text>
</comment>
<dbReference type="RefSeq" id="WP_133036699.1">
    <property type="nucleotide sequence ID" value="NZ_BAABEI010000012.1"/>
</dbReference>
<reference evidence="2 3" key="1">
    <citation type="submission" date="2019-03" db="EMBL/GenBank/DDBJ databases">
        <title>Genomic Encyclopedia of Type Strains, Phase IV (KMG-IV): sequencing the most valuable type-strain genomes for metagenomic binning, comparative biology and taxonomic classification.</title>
        <authorList>
            <person name="Goeker M."/>
        </authorList>
    </citation>
    <scope>NUCLEOTIDE SEQUENCE [LARGE SCALE GENOMIC DNA]</scope>
    <source>
        <strain evidence="2 3">DSM 18401</strain>
    </source>
</reference>
<evidence type="ECO:0000313" key="3">
    <source>
        <dbReference type="Proteomes" id="UP000295351"/>
    </source>
</evidence>
<evidence type="ECO:0000256" key="1">
    <source>
        <dbReference type="SAM" id="Coils"/>
    </source>
</evidence>